<reference evidence="1" key="1">
    <citation type="submission" date="2020-03" db="EMBL/GenBank/DDBJ databases">
        <title>A mixture of massive structural variations and highly conserved coding sequences in Ustilaginoidea virens genome.</title>
        <authorList>
            <person name="Zhang K."/>
            <person name="Zhao Z."/>
            <person name="Zhang Z."/>
            <person name="Li Y."/>
            <person name="Hsiang T."/>
            <person name="Sun W."/>
        </authorList>
    </citation>
    <scope>NUCLEOTIDE SEQUENCE</scope>
    <source>
        <strain evidence="1">UV-8b</strain>
    </source>
</reference>
<sequence>MVILRAMKDKTWITHVRIKKAMHGTYILGVTIDHAIISDGYLNASSNTKCRCGEFQWPRSVYSFTEFNPPCKRTGDWPIPVTTSFISIAMQ</sequence>
<name>A0A8E5ML28_USTVR</name>
<dbReference type="GeneID" id="66068719"/>
<dbReference type="KEGG" id="uvi:66068719"/>
<protein>
    <submittedName>
        <fullName evidence="1">Uncharacterized protein</fullName>
    </submittedName>
</protein>
<dbReference type="AlphaFoldDB" id="A0A8E5ML28"/>
<evidence type="ECO:0000313" key="2">
    <source>
        <dbReference type="Proteomes" id="UP000027002"/>
    </source>
</evidence>
<accession>A0A8E5ML28</accession>
<evidence type="ECO:0000313" key="1">
    <source>
        <dbReference type="EMBL" id="QUC23701.1"/>
    </source>
</evidence>
<proteinExistence type="predicted"/>
<gene>
    <name evidence="1" type="ORF">UV8b_07942</name>
</gene>
<dbReference type="EMBL" id="CP072759">
    <property type="protein sequence ID" value="QUC23701.1"/>
    <property type="molecule type" value="Genomic_DNA"/>
</dbReference>
<organism evidence="1 2">
    <name type="scientific">Ustilaginoidea virens</name>
    <name type="common">Rice false smut fungus</name>
    <name type="synonym">Villosiclava virens</name>
    <dbReference type="NCBI Taxonomy" id="1159556"/>
    <lineage>
        <taxon>Eukaryota</taxon>
        <taxon>Fungi</taxon>
        <taxon>Dikarya</taxon>
        <taxon>Ascomycota</taxon>
        <taxon>Pezizomycotina</taxon>
        <taxon>Sordariomycetes</taxon>
        <taxon>Hypocreomycetidae</taxon>
        <taxon>Hypocreales</taxon>
        <taxon>Clavicipitaceae</taxon>
        <taxon>Ustilaginoidea</taxon>
    </lineage>
</organism>
<dbReference type="Proteomes" id="UP000027002">
    <property type="component" value="Chromosome 7"/>
</dbReference>
<keyword evidence="2" id="KW-1185">Reference proteome</keyword>
<dbReference type="RefSeq" id="XP_043001374.1">
    <property type="nucleotide sequence ID" value="XM_043145439.1"/>
</dbReference>